<keyword evidence="3" id="KW-1185">Reference proteome</keyword>
<dbReference type="InterPro" id="IPR038947">
    <property type="entry name" value="At3g27210-like"/>
</dbReference>
<sequence>MGGCVSVNKHADSSMKLRLSFGSKTEKLVIPSPIKDKTVVNGDRPITQVGLKSQWSPSHPVTTFRDFGSKEETFFDSQPWLESDCEDDFFSVNGDFTPSRGSTPVHHSFSIGTLQVNKSDFIPCHDFTPSRGSIPVHHSFSMGTLQVNKALLEDKTPSSKPEPSPTENKKSLSELFQESFREDPDVDNENMENKMAATDIPQKSANGTPYISETNSICSSQRTPNADFRAEKEKSARSAQCCLPSFLSSRSSSERKKMSPARSLG</sequence>
<dbReference type="PANTHER" id="PTHR34280:SF2">
    <property type="entry name" value="OS01G0920100 PROTEIN"/>
    <property type="match status" value="1"/>
</dbReference>
<feature type="region of interest" description="Disordered" evidence="1">
    <location>
        <begin position="154"/>
        <end position="265"/>
    </location>
</feature>
<organism evidence="2 3">
    <name type="scientific">Nyssa sinensis</name>
    <dbReference type="NCBI Taxonomy" id="561372"/>
    <lineage>
        <taxon>Eukaryota</taxon>
        <taxon>Viridiplantae</taxon>
        <taxon>Streptophyta</taxon>
        <taxon>Embryophyta</taxon>
        <taxon>Tracheophyta</taxon>
        <taxon>Spermatophyta</taxon>
        <taxon>Magnoliopsida</taxon>
        <taxon>eudicotyledons</taxon>
        <taxon>Gunneridae</taxon>
        <taxon>Pentapetalae</taxon>
        <taxon>asterids</taxon>
        <taxon>Cornales</taxon>
        <taxon>Nyssaceae</taxon>
        <taxon>Nyssa</taxon>
    </lineage>
</organism>
<gene>
    <name evidence="2" type="ORF">F0562_004516</name>
</gene>
<proteinExistence type="predicted"/>
<evidence type="ECO:0000313" key="3">
    <source>
        <dbReference type="Proteomes" id="UP000325577"/>
    </source>
</evidence>
<dbReference type="Proteomes" id="UP000325577">
    <property type="component" value="Linkage Group LG1"/>
</dbReference>
<evidence type="ECO:0000256" key="1">
    <source>
        <dbReference type="SAM" id="MobiDB-lite"/>
    </source>
</evidence>
<dbReference type="AlphaFoldDB" id="A0A5J5BYF5"/>
<protein>
    <submittedName>
        <fullName evidence="2">Uncharacterized protein</fullName>
    </submittedName>
</protein>
<evidence type="ECO:0000313" key="2">
    <source>
        <dbReference type="EMBL" id="KAA8548223.1"/>
    </source>
</evidence>
<dbReference type="PANTHER" id="PTHR34280">
    <property type="entry name" value="OS01G0920100 PROTEIN"/>
    <property type="match status" value="1"/>
</dbReference>
<dbReference type="OrthoDB" id="1925325at2759"/>
<dbReference type="EMBL" id="CM018032">
    <property type="protein sequence ID" value="KAA8548223.1"/>
    <property type="molecule type" value="Genomic_DNA"/>
</dbReference>
<feature type="compositionally biased region" description="Polar residues" evidence="1">
    <location>
        <begin position="201"/>
        <end position="224"/>
    </location>
</feature>
<accession>A0A5J5BYF5</accession>
<reference evidence="2 3" key="1">
    <citation type="submission" date="2019-09" db="EMBL/GenBank/DDBJ databases">
        <title>A chromosome-level genome assembly of the Chinese tupelo Nyssa sinensis.</title>
        <authorList>
            <person name="Yang X."/>
            <person name="Kang M."/>
            <person name="Yang Y."/>
            <person name="Xiong H."/>
            <person name="Wang M."/>
            <person name="Zhang Z."/>
            <person name="Wang Z."/>
            <person name="Wu H."/>
            <person name="Ma T."/>
            <person name="Liu J."/>
            <person name="Xi Z."/>
        </authorList>
    </citation>
    <scope>NUCLEOTIDE SEQUENCE [LARGE SCALE GENOMIC DNA]</scope>
    <source>
        <strain evidence="2">J267</strain>
        <tissue evidence="2">Leaf</tissue>
    </source>
</reference>
<name>A0A5J5BYF5_9ASTE</name>